<evidence type="ECO:0000256" key="1">
    <source>
        <dbReference type="SAM" id="MobiDB-lite"/>
    </source>
</evidence>
<gene>
    <name evidence="2" type="ORF">FOZ62_006529</name>
</gene>
<sequence>MNPQAMAIPQQQAPPPPQPQQQSPFAPQGMVNPGPSQQYHQPLPTAQPPVAQLPTTGRPTGPPYPINSMVQPVAAQYQSGVPFQHPVGGKGGPSTSVMDTYDRYRGRPIVQQQQQQSILEDIPTIEYRGRNASHPPSVVPASEAPPAMNRFDQRKAGGKGGKGQKKKGKSNANQTPLGPRKIPEAVSVGEAKPQQRQETEKSPTGRKPLGEFRVPAVTQATSPLKKKESETPQLDRAAMADMYKQAIARSDVPQWKLAIASPQREGEDGKQQGDVVDLTGDAAKQAKTGITGGGKGSVGQRKMAPKYPRRPQQQKQSLPPPPPPPPPPVGGEDASNWTDTGQWRGSTTVATTNIEYSEEMKEILP</sequence>
<feature type="region of interest" description="Disordered" evidence="1">
    <location>
        <begin position="125"/>
        <end position="235"/>
    </location>
</feature>
<comment type="caution">
    <text evidence="2">The sequence shown here is derived from an EMBL/GenBank/DDBJ whole genome shotgun (WGS) entry which is preliminary data.</text>
</comment>
<feature type="compositionally biased region" description="Low complexity" evidence="1">
    <location>
        <begin position="132"/>
        <end position="147"/>
    </location>
</feature>
<dbReference type="EMBL" id="JABANM010035726">
    <property type="protein sequence ID" value="KAF4696342.1"/>
    <property type="molecule type" value="Genomic_DNA"/>
</dbReference>
<feature type="compositionally biased region" description="Low complexity" evidence="1">
    <location>
        <begin position="1"/>
        <end position="11"/>
    </location>
</feature>
<accession>A0A7J6PK41</accession>
<dbReference type="Proteomes" id="UP000574390">
    <property type="component" value="Unassembled WGS sequence"/>
</dbReference>
<feature type="compositionally biased region" description="Pro residues" evidence="1">
    <location>
        <begin position="318"/>
        <end position="329"/>
    </location>
</feature>
<evidence type="ECO:0000313" key="2">
    <source>
        <dbReference type="EMBL" id="KAF4696342.1"/>
    </source>
</evidence>
<feature type="region of interest" description="Disordered" evidence="1">
    <location>
        <begin position="1"/>
        <end position="71"/>
    </location>
</feature>
<proteinExistence type="predicted"/>
<protein>
    <submittedName>
        <fullName evidence="2">Uncharacterized protein</fullName>
    </submittedName>
</protein>
<dbReference type="AlphaFoldDB" id="A0A7J6PK41"/>
<feature type="compositionally biased region" description="Polar residues" evidence="1">
    <location>
        <begin position="335"/>
        <end position="355"/>
    </location>
</feature>
<reference evidence="2 3" key="1">
    <citation type="submission" date="2020-04" db="EMBL/GenBank/DDBJ databases">
        <title>Perkinsus olseni comparative genomics.</title>
        <authorList>
            <person name="Bogema D.R."/>
        </authorList>
    </citation>
    <scope>NUCLEOTIDE SEQUENCE [LARGE SCALE GENOMIC DNA]</scope>
    <source>
        <strain evidence="2">ATCC PRA-205</strain>
    </source>
</reference>
<feature type="region of interest" description="Disordered" evidence="1">
    <location>
        <begin position="81"/>
        <end position="100"/>
    </location>
</feature>
<feature type="region of interest" description="Disordered" evidence="1">
    <location>
        <begin position="258"/>
        <end position="365"/>
    </location>
</feature>
<feature type="non-terminal residue" evidence="2">
    <location>
        <position position="365"/>
    </location>
</feature>
<name>A0A7J6PK41_PEROL</name>
<organism evidence="2 3">
    <name type="scientific">Perkinsus olseni</name>
    <name type="common">Perkinsus atlanticus</name>
    <dbReference type="NCBI Taxonomy" id="32597"/>
    <lineage>
        <taxon>Eukaryota</taxon>
        <taxon>Sar</taxon>
        <taxon>Alveolata</taxon>
        <taxon>Perkinsozoa</taxon>
        <taxon>Perkinsea</taxon>
        <taxon>Perkinsida</taxon>
        <taxon>Perkinsidae</taxon>
        <taxon>Perkinsus</taxon>
    </lineage>
</organism>
<evidence type="ECO:0000313" key="3">
    <source>
        <dbReference type="Proteomes" id="UP000574390"/>
    </source>
</evidence>
<feature type="compositionally biased region" description="Basic and acidic residues" evidence="1">
    <location>
        <begin position="193"/>
        <end position="203"/>
    </location>
</feature>